<gene>
    <name evidence="2" type="ORF">PVAP13_3NG276182</name>
</gene>
<keyword evidence="1" id="KW-0812">Transmembrane</keyword>
<keyword evidence="1" id="KW-1133">Transmembrane helix</keyword>
<evidence type="ECO:0000256" key="1">
    <source>
        <dbReference type="SAM" id="Phobius"/>
    </source>
</evidence>
<keyword evidence="1" id="KW-0472">Membrane</keyword>
<dbReference type="Proteomes" id="UP000823388">
    <property type="component" value="Chromosome 3N"/>
</dbReference>
<organism evidence="2 3">
    <name type="scientific">Panicum virgatum</name>
    <name type="common">Blackwell switchgrass</name>
    <dbReference type="NCBI Taxonomy" id="38727"/>
    <lineage>
        <taxon>Eukaryota</taxon>
        <taxon>Viridiplantae</taxon>
        <taxon>Streptophyta</taxon>
        <taxon>Embryophyta</taxon>
        <taxon>Tracheophyta</taxon>
        <taxon>Spermatophyta</taxon>
        <taxon>Magnoliopsida</taxon>
        <taxon>Liliopsida</taxon>
        <taxon>Poales</taxon>
        <taxon>Poaceae</taxon>
        <taxon>PACMAD clade</taxon>
        <taxon>Panicoideae</taxon>
        <taxon>Panicodae</taxon>
        <taxon>Paniceae</taxon>
        <taxon>Panicinae</taxon>
        <taxon>Panicum</taxon>
        <taxon>Panicum sect. Hiantes</taxon>
    </lineage>
</organism>
<evidence type="ECO:0000313" key="2">
    <source>
        <dbReference type="EMBL" id="KAG2622218.1"/>
    </source>
</evidence>
<evidence type="ECO:0000313" key="3">
    <source>
        <dbReference type="Proteomes" id="UP000823388"/>
    </source>
</evidence>
<proteinExistence type="predicted"/>
<name>A0A8T0UJG7_PANVG</name>
<feature type="transmembrane region" description="Helical" evidence="1">
    <location>
        <begin position="7"/>
        <end position="25"/>
    </location>
</feature>
<dbReference type="EMBL" id="CM029042">
    <property type="protein sequence ID" value="KAG2622218.1"/>
    <property type="molecule type" value="Genomic_DNA"/>
</dbReference>
<keyword evidence="3" id="KW-1185">Reference proteome</keyword>
<dbReference type="AlphaFoldDB" id="A0A8T0UJG7"/>
<accession>A0A8T0UJG7</accession>
<sequence>MYRLYRFHCFLFLLVNSLHVPLFYYYRVATKTSLQVWTHYFLSLTQRVELLWILKPPASMHRFRRKGC</sequence>
<protein>
    <submittedName>
        <fullName evidence="2">Uncharacterized protein</fullName>
    </submittedName>
</protein>
<reference evidence="2" key="1">
    <citation type="submission" date="2020-05" db="EMBL/GenBank/DDBJ databases">
        <title>WGS assembly of Panicum virgatum.</title>
        <authorList>
            <person name="Lovell J.T."/>
            <person name="Jenkins J."/>
            <person name="Shu S."/>
            <person name="Juenger T.E."/>
            <person name="Schmutz J."/>
        </authorList>
    </citation>
    <scope>NUCLEOTIDE SEQUENCE</scope>
    <source>
        <strain evidence="2">AP13</strain>
    </source>
</reference>
<comment type="caution">
    <text evidence="2">The sequence shown here is derived from an EMBL/GenBank/DDBJ whole genome shotgun (WGS) entry which is preliminary data.</text>
</comment>